<comment type="caution">
    <text evidence="1">The sequence shown here is derived from an EMBL/GenBank/DDBJ whole genome shotgun (WGS) entry which is preliminary data.</text>
</comment>
<dbReference type="RefSeq" id="WP_088156185.1">
    <property type="nucleotide sequence ID" value="NZ_NHON01000099.1"/>
</dbReference>
<dbReference type="EMBL" id="NHON01000099">
    <property type="protein sequence ID" value="OWJ62009.1"/>
    <property type="molecule type" value="Genomic_DNA"/>
</dbReference>
<evidence type="ECO:0000313" key="2">
    <source>
        <dbReference type="Proteomes" id="UP000196655"/>
    </source>
</evidence>
<reference evidence="2" key="1">
    <citation type="submission" date="2017-05" db="EMBL/GenBank/DDBJ databases">
        <authorList>
            <person name="Macchi M."/>
            <person name="Festa S."/>
            <person name="Coppotelli B.M."/>
            <person name="Morelli I.S."/>
        </authorList>
    </citation>
    <scope>NUCLEOTIDE SEQUENCE [LARGE SCALE GENOMIC DNA]</scope>
    <source>
        <strain evidence="2">I</strain>
    </source>
</reference>
<dbReference type="Proteomes" id="UP000196655">
    <property type="component" value="Unassembled WGS sequence"/>
</dbReference>
<evidence type="ECO:0000313" key="1">
    <source>
        <dbReference type="EMBL" id="OWJ62009.1"/>
    </source>
</evidence>
<dbReference type="AlphaFoldDB" id="A0A211Z9R2"/>
<keyword evidence="2" id="KW-1185">Reference proteome</keyword>
<accession>A0A211Z9R2</accession>
<evidence type="ECO:0008006" key="3">
    <source>
        <dbReference type="Google" id="ProtNLM"/>
    </source>
</evidence>
<gene>
    <name evidence="1" type="ORF">BWR60_30630</name>
</gene>
<protein>
    <recommendedName>
        <fullName evidence="3">Flp family type IVb pilin</fullName>
    </recommendedName>
</protein>
<proteinExistence type="predicted"/>
<sequence>MMLRKFFKKARQVVRDDQGITAVEYAILGCLLALGITAAATALAGSITDAFARIGAAFGAG</sequence>
<name>A0A211Z9R2_9PROT</name>
<organism evidence="1 2">
    <name type="scientific">Inquilinus limosus</name>
    <dbReference type="NCBI Taxonomy" id="171674"/>
    <lineage>
        <taxon>Bacteria</taxon>
        <taxon>Pseudomonadati</taxon>
        <taxon>Pseudomonadota</taxon>
        <taxon>Alphaproteobacteria</taxon>
        <taxon>Rhodospirillales</taxon>
        <taxon>Rhodospirillaceae</taxon>
        <taxon>Inquilinus</taxon>
    </lineage>
</organism>